<dbReference type="Proteomes" id="UP000466445">
    <property type="component" value="Chromosome"/>
</dbReference>
<proteinExistence type="predicted"/>
<evidence type="ECO:0000313" key="1">
    <source>
        <dbReference type="EMBL" id="BBY61523.1"/>
    </source>
</evidence>
<organism evidence="1 2">
    <name type="scientific">Mycolicibacterium sarraceniae</name>
    <dbReference type="NCBI Taxonomy" id="1534348"/>
    <lineage>
        <taxon>Bacteria</taxon>
        <taxon>Bacillati</taxon>
        <taxon>Actinomycetota</taxon>
        <taxon>Actinomycetes</taxon>
        <taxon>Mycobacteriales</taxon>
        <taxon>Mycobacteriaceae</taxon>
        <taxon>Mycolicibacterium</taxon>
    </lineage>
</organism>
<dbReference type="EMBL" id="AP022595">
    <property type="protein sequence ID" value="BBY61523.1"/>
    <property type="molecule type" value="Genomic_DNA"/>
</dbReference>
<evidence type="ECO:0008006" key="3">
    <source>
        <dbReference type="Google" id="ProtNLM"/>
    </source>
</evidence>
<dbReference type="AlphaFoldDB" id="A0A7I7SXT9"/>
<name>A0A7I7SXT9_9MYCO</name>
<reference evidence="1 2" key="1">
    <citation type="journal article" date="2019" name="Emerg. Microbes Infect.">
        <title>Comprehensive subspecies identification of 175 nontuberculous mycobacteria species based on 7547 genomic profiles.</title>
        <authorList>
            <person name="Matsumoto Y."/>
            <person name="Kinjo T."/>
            <person name="Motooka D."/>
            <person name="Nabeya D."/>
            <person name="Jung N."/>
            <person name="Uechi K."/>
            <person name="Horii T."/>
            <person name="Iida T."/>
            <person name="Fujita J."/>
            <person name="Nakamura S."/>
        </authorList>
    </citation>
    <scope>NUCLEOTIDE SEQUENCE [LARGE SCALE GENOMIC DNA]</scope>
    <source>
        <strain evidence="1 2">JCM 30395</strain>
    </source>
</reference>
<accession>A0A7I7SXT9</accession>
<keyword evidence="2" id="KW-1185">Reference proteome</keyword>
<protein>
    <recommendedName>
        <fullName evidence="3">Thiamine pyrophosphate enzyme N-terminal TPP-binding domain-containing protein</fullName>
    </recommendedName>
</protein>
<dbReference type="KEGG" id="msar:MSAR_46590"/>
<gene>
    <name evidence="1" type="ORF">MSAR_46590</name>
</gene>
<sequence length="51" mass="5227">MAHTAVAYARQRDRLEAWAVTASVGPGSTNMLTAANALAAEADVVIGIGTR</sequence>
<evidence type="ECO:0000313" key="2">
    <source>
        <dbReference type="Proteomes" id="UP000466445"/>
    </source>
</evidence>